<dbReference type="InterPro" id="IPR036864">
    <property type="entry name" value="Zn2-C6_fun-type_DNA-bd_sf"/>
</dbReference>
<dbReference type="OMA" id="HEVHRFE"/>
<dbReference type="EMBL" id="EQ962656">
    <property type="protein sequence ID" value="EED17264.1"/>
    <property type="molecule type" value="Genomic_DNA"/>
</dbReference>
<feature type="compositionally biased region" description="Basic and acidic residues" evidence="5">
    <location>
        <begin position="9"/>
        <end position="20"/>
    </location>
</feature>
<gene>
    <name evidence="7" type="ORF">TSTA_023180</name>
</gene>
<evidence type="ECO:0000256" key="1">
    <source>
        <dbReference type="ARBA" id="ARBA00023015"/>
    </source>
</evidence>
<evidence type="ECO:0000256" key="5">
    <source>
        <dbReference type="SAM" id="MobiDB-lite"/>
    </source>
</evidence>
<dbReference type="Proteomes" id="UP000001745">
    <property type="component" value="Unassembled WGS sequence"/>
</dbReference>
<dbReference type="RefSeq" id="XP_002484498.1">
    <property type="nucleotide sequence ID" value="XM_002484453.1"/>
</dbReference>
<dbReference type="GeneID" id="8109970"/>
<keyword evidence="8" id="KW-1185">Reference proteome</keyword>
<dbReference type="VEuPathDB" id="FungiDB:TSTA_023180"/>
<dbReference type="AlphaFoldDB" id="B8MEY1"/>
<dbReference type="CDD" id="cd00067">
    <property type="entry name" value="GAL4"/>
    <property type="match status" value="1"/>
</dbReference>
<name>B8MEY1_TALSN</name>
<proteinExistence type="predicted"/>
<reference evidence="8" key="1">
    <citation type="journal article" date="2015" name="Genome Announc.">
        <title>Genome sequence of the AIDS-associated pathogen Penicillium marneffei (ATCC18224) and its near taxonomic relative Talaromyces stipitatus (ATCC10500).</title>
        <authorList>
            <person name="Nierman W.C."/>
            <person name="Fedorova-Abrams N.D."/>
            <person name="Andrianopoulos A."/>
        </authorList>
    </citation>
    <scope>NUCLEOTIDE SEQUENCE [LARGE SCALE GENOMIC DNA]</scope>
    <source>
        <strain evidence="8">ATCC 10500 / CBS 375.48 / QM 6759 / NRRL 1006</strain>
    </source>
</reference>
<evidence type="ECO:0000259" key="6">
    <source>
        <dbReference type="PROSITE" id="PS50048"/>
    </source>
</evidence>
<accession>B8MEY1</accession>
<organism evidence="7 8">
    <name type="scientific">Talaromyces stipitatus (strain ATCC 10500 / CBS 375.48 / QM 6759 / NRRL 1006)</name>
    <name type="common">Penicillium stipitatum</name>
    <dbReference type="NCBI Taxonomy" id="441959"/>
    <lineage>
        <taxon>Eukaryota</taxon>
        <taxon>Fungi</taxon>
        <taxon>Dikarya</taxon>
        <taxon>Ascomycota</taxon>
        <taxon>Pezizomycotina</taxon>
        <taxon>Eurotiomycetes</taxon>
        <taxon>Eurotiomycetidae</taxon>
        <taxon>Eurotiales</taxon>
        <taxon>Trichocomaceae</taxon>
        <taxon>Talaromyces</taxon>
        <taxon>Talaromyces sect. Talaromyces</taxon>
    </lineage>
</organism>
<dbReference type="PROSITE" id="PS50048">
    <property type="entry name" value="ZN2_CY6_FUNGAL_2"/>
    <property type="match status" value="1"/>
</dbReference>
<keyword evidence="2" id="KW-0238">DNA-binding</keyword>
<dbReference type="Gene3D" id="4.10.240.10">
    <property type="entry name" value="Zn(2)-C6 fungal-type DNA-binding domain"/>
    <property type="match status" value="1"/>
</dbReference>
<evidence type="ECO:0000313" key="8">
    <source>
        <dbReference type="Proteomes" id="UP000001745"/>
    </source>
</evidence>
<evidence type="ECO:0000313" key="7">
    <source>
        <dbReference type="EMBL" id="EED17264.1"/>
    </source>
</evidence>
<dbReference type="GO" id="GO:0008270">
    <property type="term" value="F:zinc ion binding"/>
    <property type="evidence" value="ECO:0007669"/>
    <property type="project" value="InterPro"/>
</dbReference>
<keyword evidence="1" id="KW-0805">Transcription regulation</keyword>
<dbReference type="SMART" id="SM00066">
    <property type="entry name" value="GAL4"/>
    <property type="match status" value="1"/>
</dbReference>
<dbReference type="PhylomeDB" id="B8MEY1"/>
<dbReference type="InParanoid" id="B8MEY1"/>
<dbReference type="GO" id="GO:0000981">
    <property type="term" value="F:DNA-binding transcription factor activity, RNA polymerase II-specific"/>
    <property type="evidence" value="ECO:0007669"/>
    <property type="project" value="InterPro"/>
</dbReference>
<dbReference type="OrthoDB" id="4330117at2759"/>
<evidence type="ECO:0000256" key="2">
    <source>
        <dbReference type="ARBA" id="ARBA00023125"/>
    </source>
</evidence>
<protein>
    <recommendedName>
        <fullName evidence="6">Zn(2)-C6 fungal-type domain-containing protein</fullName>
    </recommendedName>
</protein>
<keyword evidence="4" id="KW-0539">Nucleus</keyword>
<keyword evidence="3" id="KW-0804">Transcription</keyword>
<dbReference type="STRING" id="441959.B8MEY1"/>
<dbReference type="PROSITE" id="PS00463">
    <property type="entry name" value="ZN2_CY6_FUNGAL_1"/>
    <property type="match status" value="1"/>
</dbReference>
<dbReference type="GO" id="GO:0003677">
    <property type="term" value="F:DNA binding"/>
    <property type="evidence" value="ECO:0007669"/>
    <property type="project" value="UniProtKB-KW"/>
</dbReference>
<dbReference type="InterPro" id="IPR001138">
    <property type="entry name" value="Zn2Cys6_DnaBD"/>
</dbReference>
<evidence type="ECO:0000256" key="4">
    <source>
        <dbReference type="ARBA" id="ARBA00023242"/>
    </source>
</evidence>
<dbReference type="SUPFAM" id="SSF57701">
    <property type="entry name" value="Zn2/Cys6 DNA-binding domain"/>
    <property type="match status" value="1"/>
</dbReference>
<evidence type="ECO:0000256" key="3">
    <source>
        <dbReference type="ARBA" id="ARBA00023163"/>
    </source>
</evidence>
<feature type="region of interest" description="Disordered" evidence="5">
    <location>
        <begin position="1"/>
        <end position="20"/>
    </location>
</feature>
<sequence length="352" mass="38483">MPKQSGQDGGHRKSQSETLHKTACDRCRGQKLRCVWEPRSRQCQRCERAKAVCSISPPRPMGRPMAVSSHNRNAQREMGHEVHRFESPCPPEACVPTNDASFSVDDTTQADISWDASFSSLMNDGCPSNAYIQPESFEVFSPPPVPGFFDAQINIGNSPGVQPSGQPAGNYHDKAGEIAEDTSDDIQLCNLTIALSRHPLHPAAMSAAPPLLRRKIVRVADLEIGRLLSMTAQLARIVPVNDNASYPRQAQSTILLILSCYSRLEAMFSSAVDALRELQKSEKPLDDSHPLMTGLVVDGFSLGTSQELQMRFIIQLCEQTRETILQATVGLMEPDLITLHGIGVAIGKLLSA</sequence>
<dbReference type="HOGENOM" id="CLU_787955_0_0_1"/>
<dbReference type="eggNOG" id="ENOG502RIWS">
    <property type="taxonomic scope" value="Eukaryota"/>
</dbReference>
<feature type="domain" description="Zn(2)-C6 fungal-type" evidence="6">
    <location>
        <begin position="23"/>
        <end position="55"/>
    </location>
</feature>